<keyword evidence="1" id="KW-0732">Signal</keyword>
<proteinExistence type="predicted"/>
<reference evidence="2 3" key="1">
    <citation type="submission" date="2022-10" db="EMBL/GenBank/DDBJ databases">
        <title>Janthinobacterium sp. hw3 Genome sequencing.</title>
        <authorList>
            <person name="Park S."/>
        </authorList>
    </citation>
    <scope>NUCLEOTIDE SEQUENCE [LARGE SCALE GENOMIC DNA]</scope>
    <source>
        <strain evidence="3">hw3</strain>
    </source>
</reference>
<dbReference type="Proteomes" id="UP001221208">
    <property type="component" value="Unassembled WGS sequence"/>
</dbReference>
<gene>
    <name evidence="2" type="ORF">OIK44_15885</name>
</gene>
<accession>A0ABT5K300</accession>
<protein>
    <submittedName>
        <fullName evidence="2">Uncharacterized protein</fullName>
    </submittedName>
</protein>
<dbReference type="RefSeq" id="WP_273672032.1">
    <property type="nucleotide sequence ID" value="NZ_JAQQXR010000006.1"/>
</dbReference>
<keyword evidence="3" id="KW-1185">Reference proteome</keyword>
<evidence type="ECO:0000313" key="3">
    <source>
        <dbReference type="Proteomes" id="UP001221208"/>
    </source>
</evidence>
<evidence type="ECO:0000313" key="2">
    <source>
        <dbReference type="EMBL" id="MDC8759060.1"/>
    </source>
</evidence>
<name>A0ABT5K300_9BURK</name>
<evidence type="ECO:0000256" key="1">
    <source>
        <dbReference type="SAM" id="SignalP"/>
    </source>
</evidence>
<feature type="signal peptide" evidence="1">
    <location>
        <begin position="1"/>
        <end position="20"/>
    </location>
</feature>
<feature type="chain" id="PRO_5045643432" evidence="1">
    <location>
        <begin position="21"/>
        <end position="333"/>
    </location>
</feature>
<sequence length="333" mass="35238">MKAASLLFALTLGAANGALAQAGAEAGITSEVPAPAQSLKDNPRVRASVLKLVGYARGSYTDGDGLVIAQLLESMRSRHDITRTVFPDGRKVFASINPEAHGRERAALLLDGKDNLLAAGLVNGHCRPRKGDDAKVCNPEPQTVLTVFQPAGAKEADAAPLLAWSKKLPGMLALAAESDDPEEVAAAQKIASVEYVTAPLDVAGWSKAEVPRGFPASLAPLLVATAEIRSTASAGKVVLPKGLAGLPMYTQYQAAQQQGEKWPDAQVILLSYADFDSVVDQYRGLAKGARFEESERKATFDGADGAGRYRVLVEDRRGSDGVFVTVSSWRRAK</sequence>
<dbReference type="EMBL" id="JAQQXR010000006">
    <property type="protein sequence ID" value="MDC8759060.1"/>
    <property type="molecule type" value="Genomic_DNA"/>
</dbReference>
<comment type="caution">
    <text evidence="2">The sequence shown here is derived from an EMBL/GenBank/DDBJ whole genome shotgun (WGS) entry which is preliminary data.</text>
</comment>
<organism evidence="2 3">
    <name type="scientific">Janthinobacterium fluminis</name>
    <dbReference type="NCBI Taxonomy" id="2987524"/>
    <lineage>
        <taxon>Bacteria</taxon>
        <taxon>Pseudomonadati</taxon>
        <taxon>Pseudomonadota</taxon>
        <taxon>Betaproteobacteria</taxon>
        <taxon>Burkholderiales</taxon>
        <taxon>Oxalobacteraceae</taxon>
        <taxon>Janthinobacterium</taxon>
    </lineage>
</organism>